<protein>
    <submittedName>
        <fullName evidence="2">Uncharacterized protein</fullName>
    </submittedName>
</protein>
<keyword evidence="1" id="KW-0472">Membrane</keyword>
<accession>A0A843W4Z2</accession>
<gene>
    <name evidence="2" type="ORF">Taro_035829</name>
</gene>
<dbReference type="PANTHER" id="PTHR46610">
    <property type="entry name" value="OS05G0181300 PROTEIN"/>
    <property type="match status" value="1"/>
</dbReference>
<comment type="caution">
    <text evidence="2">The sequence shown here is derived from an EMBL/GenBank/DDBJ whole genome shotgun (WGS) entry which is preliminary data.</text>
</comment>
<dbReference type="Proteomes" id="UP000652761">
    <property type="component" value="Unassembled WGS sequence"/>
</dbReference>
<dbReference type="InterPro" id="IPR045501">
    <property type="entry name" value="DUF6490"/>
</dbReference>
<dbReference type="AlphaFoldDB" id="A0A843W4Z2"/>
<reference evidence="2" key="1">
    <citation type="submission" date="2017-07" db="EMBL/GenBank/DDBJ databases">
        <title>Taro Niue Genome Assembly and Annotation.</title>
        <authorList>
            <person name="Atibalentja N."/>
            <person name="Keating K."/>
            <person name="Fields C.J."/>
        </authorList>
    </citation>
    <scope>NUCLEOTIDE SEQUENCE</scope>
    <source>
        <strain evidence="2">Niue_2</strain>
        <tissue evidence="2">Leaf</tissue>
    </source>
</reference>
<feature type="transmembrane region" description="Helical" evidence="1">
    <location>
        <begin position="100"/>
        <end position="120"/>
    </location>
</feature>
<keyword evidence="3" id="KW-1185">Reference proteome</keyword>
<evidence type="ECO:0000256" key="1">
    <source>
        <dbReference type="SAM" id="Phobius"/>
    </source>
</evidence>
<keyword evidence="1" id="KW-0812">Transmembrane</keyword>
<evidence type="ECO:0000313" key="2">
    <source>
        <dbReference type="EMBL" id="MQM03056.1"/>
    </source>
</evidence>
<feature type="transmembrane region" description="Helical" evidence="1">
    <location>
        <begin position="74"/>
        <end position="94"/>
    </location>
</feature>
<proteinExistence type="predicted"/>
<dbReference type="PANTHER" id="PTHR46610:SF20">
    <property type="entry name" value="OS05G0181300 PROTEIN"/>
    <property type="match status" value="1"/>
</dbReference>
<organism evidence="2 3">
    <name type="scientific">Colocasia esculenta</name>
    <name type="common">Wild taro</name>
    <name type="synonym">Arum esculentum</name>
    <dbReference type="NCBI Taxonomy" id="4460"/>
    <lineage>
        <taxon>Eukaryota</taxon>
        <taxon>Viridiplantae</taxon>
        <taxon>Streptophyta</taxon>
        <taxon>Embryophyta</taxon>
        <taxon>Tracheophyta</taxon>
        <taxon>Spermatophyta</taxon>
        <taxon>Magnoliopsida</taxon>
        <taxon>Liliopsida</taxon>
        <taxon>Araceae</taxon>
        <taxon>Aroideae</taxon>
        <taxon>Colocasieae</taxon>
        <taxon>Colocasia</taxon>
    </lineage>
</organism>
<sequence length="188" mass="20561">MFADNEGGWALQPAAGRAAISEEEAKARERCAGRGEGELLEYQGWATGHTARSSELTPVKSGCSHHILLMPEMLSTLVDAGVGFLTLNTVVAFYRSREDPWTASFVVFAYGNVLSLFYCLRSLERAHPGDHSKREQLKRAILLLATTLNMTFTHQVSKVLPPALSAAVWCLACSVTAAGFYLFCFLSK</sequence>
<name>A0A843W4Z2_COLES</name>
<keyword evidence="1" id="KW-1133">Transmembrane helix</keyword>
<dbReference type="OrthoDB" id="737602at2759"/>
<evidence type="ECO:0000313" key="3">
    <source>
        <dbReference type="Proteomes" id="UP000652761"/>
    </source>
</evidence>
<dbReference type="EMBL" id="NMUH01002968">
    <property type="protein sequence ID" value="MQM03056.1"/>
    <property type="molecule type" value="Genomic_DNA"/>
</dbReference>
<feature type="transmembrane region" description="Helical" evidence="1">
    <location>
        <begin position="163"/>
        <end position="186"/>
    </location>
</feature>
<dbReference type="Pfam" id="PF20100">
    <property type="entry name" value="DUF6490"/>
    <property type="match status" value="1"/>
</dbReference>